<dbReference type="GO" id="GO:0003824">
    <property type="term" value="F:catalytic activity"/>
    <property type="evidence" value="ECO:0007669"/>
    <property type="project" value="InterPro"/>
</dbReference>
<dbReference type="InterPro" id="IPR036691">
    <property type="entry name" value="Endo/exonu/phosph_ase_sf"/>
</dbReference>
<reference evidence="2" key="1">
    <citation type="submission" date="2018-06" db="EMBL/GenBank/DDBJ databases">
        <authorList>
            <person name="Zhirakovskaya E."/>
        </authorList>
    </citation>
    <scope>NUCLEOTIDE SEQUENCE</scope>
</reference>
<evidence type="ECO:0000313" key="2">
    <source>
        <dbReference type="EMBL" id="VAX39028.1"/>
    </source>
</evidence>
<organism evidence="2">
    <name type="scientific">hydrothermal vent metagenome</name>
    <dbReference type="NCBI Taxonomy" id="652676"/>
    <lineage>
        <taxon>unclassified sequences</taxon>
        <taxon>metagenomes</taxon>
        <taxon>ecological metagenomes</taxon>
    </lineage>
</organism>
<dbReference type="InterPro" id="IPR005135">
    <property type="entry name" value="Endo/exonuclease/phosphatase"/>
</dbReference>
<dbReference type="Pfam" id="PF03372">
    <property type="entry name" value="Exo_endo_phos"/>
    <property type="match status" value="1"/>
</dbReference>
<gene>
    <name evidence="2" type="ORF">MNBD_PLANCTO02-623</name>
</gene>
<dbReference type="Gene3D" id="3.60.10.10">
    <property type="entry name" value="Endonuclease/exonuclease/phosphatase"/>
    <property type="match status" value="1"/>
</dbReference>
<dbReference type="AlphaFoldDB" id="A0A3B1DSB9"/>
<name>A0A3B1DSB9_9ZZZZ</name>
<protein>
    <recommendedName>
        <fullName evidence="1">Endonuclease/exonuclease/phosphatase domain-containing protein</fullName>
    </recommendedName>
</protein>
<feature type="domain" description="Endonuclease/exonuclease/phosphatase" evidence="1">
    <location>
        <begin position="138"/>
        <end position="329"/>
    </location>
</feature>
<sequence length="343" mass="39067">MPNQLEKEIEVSPSSSILRWLNRMLISFSLLLLVFIGACYYQQFDWSAAVTVYPSWVWAFLGIALLFIPFYKQRKPVSFLILCLWLCYFVLFADTPFALVRAVSNHHWYETSFTPQQGKGIRVISLNCSSNTKPVLTLKKYNADIILVQESFGAKRLEFVTQQLYGEEGSFVAGIDASIIVRGKIVLLKKESNFVVAKAKLKNGVEVGIISLRLTTPPMRSDLWNSDCWEVYKTNRIKQRQELQEVIQELKTFSASMPIIIGGDFNAPPRSGVFQAFPVGYQDAFRIVGSGWGNSITNDFPFLRIDQLWGNQFLKPLHVSSVVTTETDHRLVMGDFLLVRENQ</sequence>
<evidence type="ECO:0000259" key="1">
    <source>
        <dbReference type="Pfam" id="PF03372"/>
    </source>
</evidence>
<dbReference type="EMBL" id="UOGL01000285">
    <property type="protein sequence ID" value="VAX39028.1"/>
    <property type="molecule type" value="Genomic_DNA"/>
</dbReference>
<dbReference type="SUPFAM" id="SSF56219">
    <property type="entry name" value="DNase I-like"/>
    <property type="match status" value="1"/>
</dbReference>
<accession>A0A3B1DSB9</accession>
<proteinExistence type="predicted"/>